<dbReference type="InterPro" id="IPR004089">
    <property type="entry name" value="MCPsignal_dom"/>
</dbReference>
<dbReference type="Gene3D" id="1.10.287.950">
    <property type="entry name" value="Methyl-accepting chemotaxis protein"/>
    <property type="match status" value="1"/>
</dbReference>
<evidence type="ECO:0000256" key="7">
    <source>
        <dbReference type="ARBA" id="ARBA00022989"/>
    </source>
</evidence>
<keyword evidence="7 14" id="KW-1133">Transmembrane helix</keyword>
<keyword evidence="12" id="KW-0175">Coiled coil</keyword>
<evidence type="ECO:0000256" key="10">
    <source>
        <dbReference type="ARBA" id="ARBA00029447"/>
    </source>
</evidence>
<protein>
    <submittedName>
        <fullName evidence="17">Methyl-accepting chemotaxis protein</fullName>
    </submittedName>
</protein>
<evidence type="ECO:0000256" key="13">
    <source>
        <dbReference type="SAM" id="MobiDB-lite"/>
    </source>
</evidence>
<dbReference type="EMBL" id="QETA01000008">
    <property type="protein sequence ID" value="PWF21186.1"/>
    <property type="molecule type" value="Genomic_DNA"/>
</dbReference>
<evidence type="ECO:0000256" key="4">
    <source>
        <dbReference type="ARBA" id="ARBA00022500"/>
    </source>
</evidence>
<dbReference type="CDD" id="cd11386">
    <property type="entry name" value="MCP_signal"/>
    <property type="match status" value="1"/>
</dbReference>
<dbReference type="InterPro" id="IPR003660">
    <property type="entry name" value="HAMP_dom"/>
</dbReference>
<reference evidence="18" key="1">
    <citation type="submission" date="2018-05" db="EMBL/GenBank/DDBJ databases">
        <authorList>
            <person name="Li Y."/>
        </authorList>
    </citation>
    <scope>NUCLEOTIDE SEQUENCE [LARGE SCALE GENOMIC DNA]</scope>
    <source>
        <strain evidence="18">3d-2-2</strain>
    </source>
</reference>
<evidence type="ECO:0000256" key="2">
    <source>
        <dbReference type="ARBA" id="ARBA00022475"/>
    </source>
</evidence>
<dbReference type="PROSITE" id="PS50111">
    <property type="entry name" value="CHEMOTAXIS_TRANSDUC_2"/>
    <property type="match status" value="1"/>
</dbReference>
<dbReference type="Pfam" id="PF00672">
    <property type="entry name" value="HAMP"/>
    <property type="match status" value="1"/>
</dbReference>
<evidence type="ECO:0000313" key="18">
    <source>
        <dbReference type="Proteomes" id="UP000245212"/>
    </source>
</evidence>
<accession>A0A2V1JTI1</accession>
<sequence>MLLVLSLFVSGLLLAIGFTWNNAQRSEQGFQNLYDVATNRVEVLTSLRAALNENRLYLALSHRDYLLNNPNGVKANVAKAQEAEQKVASIFQRFHDAPKDPEGQKISDNIDLALKGYLGMSASAVQGFSDGDDTEYASPSKAAERDKYVTELNRQFDAYFAWARELYASLTGDASRQTDIATIGAAALLAMALILALGCWLYISRSVLRPLAQAGDALGLVAAGDLTHRVDVTSRNEIGQLFVSLRKMQESLTRVIAQVRQGVDEINTGATEIAQGNTDLSSRTEQQAASLEETAASMEELSGTVKQNADNARQADQLAGNSMGVARRGGEVVSEVVTTMDAISASSRKIAEIVNVIDGIAFQTNILALNAAVEAARAGEQGKGFAVVAGEVRTLAQRSAQAAREIKTLIEDSVSKVEAGSNQVERAGSTMKEIVDAVQRVTDIMGEISAATQEQSSGIEQVNRAVAQMDEVTQQNAALVEEAAAAAGSLESQAQQLRQAVSVFRISSQEVIEMPAHAVAAARSSAPVRKPVQAAPAAVSKPAVGKKAPGAALPKPAAPQAGTTSAAPRAAAPDHNEPLLRPNLGKTSSTGKSRPGATSHTQKADRDDDWETF</sequence>
<feature type="coiled-coil region" evidence="12">
    <location>
        <begin position="462"/>
        <end position="500"/>
    </location>
</feature>
<dbReference type="SMART" id="SM00304">
    <property type="entry name" value="HAMP"/>
    <property type="match status" value="1"/>
</dbReference>
<comment type="similarity">
    <text evidence="10">Belongs to the methyl-accepting chemotaxis (MCP) protein family.</text>
</comment>
<evidence type="ECO:0000256" key="12">
    <source>
        <dbReference type="SAM" id="Coils"/>
    </source>
</evidence>
<feature type="domain" description="HAMP" evidence="16">
    <location>
        <begin position="205"/>
        <end position="257"/>
    </location>
</feature>
<dbReference type="PRINTS" id="PR00260">
    <property type="entry name" value="CHEMTRNSDUCR"/>
</dbReference>
<dbReference type="Pfam" id="PF02203">
    <property type="entry name" value="TarH"/>
    <property type="match status" value="1"/>
</dbReference>
<dbReference type="PANTHER" id="PTHR43531">
    <property type="entry name" value="PROTEIN ICFG"/>
    <property type="match status" value="1"/>
</dbReference>
<dbReference type="FunFam" id="1.10.287.950:FF:000001">
    <property type="entry name" value="Methyl-accepting chemotaxis sensory transducer"/>
    <property type="match status" value="1"/>
</dbReference>
<keyword evidence="6 14" id="KW-0812">Transmembrane</keyword>
<evidence type="ECO:0000256" key="5">
    <source>
        <dbReference type="ARBA" id="ARBA00022519"/>
    </source>
</evidence>
<organism evidence="17 18">
    <name type="scientific">Corticimicrobacter populi</name>
    <dbReference type="NCBI Taxonomy" id="2175229"/>
    <lineage>
        <taxon>Bacteria</taxon>
        <taxon>Pseudomonadati</taxon>
        <taxon>Pseudomonadota</taxon>
        <taxon>Betaproteobacteria</taxon>
        <taxon>Burkholderiales</taxon>
        <taxon>Alcaligenaceae</taxon>
        <taxon>Corticimicrobacter</taxon>
    </lineage>
</organism>
<feature type="domain" description="Methyl-accepting transducer" evidence="15">
    <location>
        <begin position="262"/>
        <end position="491"/>
    </location>
</feature>
<evidence type="ECO:0000256" key="6">
    <source>
        <dbReference type="ARBA" id="ARBA00022692"/>
    </source>
</evidence>
<proteinExistence type="inferred from homology"/>
<comment type="subcellular location">
    <subcellularLocation>
        <location evidence="1">Cell inner membrane</location>
        <topology evidence="1">Multi-pass membrane protein</topology>
    </subcellularLocation>
</comment>
<keyword evidence="4" id="KW-0145">Chemotaxis</keyword>
<feature type="compositionally biased region" description="Polar residues" evidence="13">
    <location>
        <begin position="585"/>
        <end position="601"/>
    </location>
</feature>
<evidence type="ECO:0000256" key="8">
    <source>
        <dbReference type="ARBA" id="ARBA00023136"/>
    </source>
</evidence>
<dbReference type="InterPro" id="IPR004090">
    <property type="entry name" value="Chemotax_Me-accpt_rcpt"/>
</dbReference>
<dbReference type="GO" id="GO:0007165">
    <property type="term" value="P:signal transduction"/>
    <property type="evidence" value="ECO:0007669"/>
    <property type="project" value="UniProtKB-KW"/>
</dbReference>
<keyword evidence="9 11" id="KW-0807">Transducer</keyword>
<dbReference type="Proteomes" id="UP000245212">
    <property type="component" value="Unassembled WGS sequence"/>
</dbReference>
<evidence type="ECO:0000256" key="3">
    <source>
        <dbReference type="ARBA" id="ARBA00022481"/>
    </source>
</evidence>
<evidence type="ECO:0000259" key="16">
    <source>
        <dbReference type="PROSITE" id="PS50885"/>
    </source>
</evidence>
<dbReference type="GO" id="GO:0004888">
    <property type="term" value="F:transmembrane signaling receptor activity"/>
    <property type="evidence" value="ECO:0007669"/>
    <property type="project" value="InterPro"/>
</dbReference>
<dbReference type="InterPro" id="IPR051310">
    <property type="entry name" value="MCP_chemotaxis"/>
</dbReference>
<keyword evidence="2" id="KW-1003">Cell membrane</keyword>
<comment type="caution">
    <text evidence="17">The sequence shown here is derived from an EMBL/GenBank/DDBJ whole genome shotgun (WGS) entry which is preliminary data.</text>
</comment>
<dbReference type="GO" id="GO:0005886">
    <property type="term" value="C:plasma membrane"/>
    <property type="evidence" value="ECO:0007669"/>
    <property type="project" value="UniProtKB-SubCell"/>
</dbReference>
<evidence type="ECO:0000256" key="9">
    <source>
        <dbReference type="ARBA" id="ARBA00023224"/>
    </source>
</evidence>
<feature type="region of interest" description="Disordered" evidence="13">
    <location>
        <begin position="524"/>
        <end position="613"/>
    </location>
</feature>
<dbReference type="PANTHER" id="PTHR43531:SF14">
    <property type="entry name" value="METHYL-ACCEPTING CHEMOTAXIS PROTEIN I-RELATED"/>
    <property type="match status" value="1"/>
</dbReference>
<dbReference type="GO" id="GO:0006935">
    <property type="term" value="P:chemotaxis"/>
    <property type="evidence" value="ECO:0007669"/>
    <property type="project" value="UniProtKB-KW"/>
</dbReference>
<evidence type="ECO:0000256" key="11">
    <source>
        <dbReference type="PROSITE-ProRule" id="PRU00284"/>
    </source>
</evidence>
<dbReference type="Pfam" id="PF00015">
    <property type="entry name" value="MCPsignal"/>
    <property type="match status" value="1"/>
</dbReference>
<keyword evidence="8 14" id="KW-0472">Membrane</keyword>
<dbReference type="PROSITE" id="PS50885">
    <property type="entry name" value="HAMP"/>
    <property type="match status" value="1"/>
</dbReference>
<name>A0A2V1JTI1_9BURK</name>
<evidence type="ECO:0000256" key="1">
    <source>
        <dbReference type="ARBA" id="ARBA00004429"/>
    </source>
</evidence>
<keyword evidence="3" id="KW-0488">Methylation</keyword>
<keyword evidence="18" id="KW-1185">Reference proteome</keyword>
<dbReference type="SUPFAM" id="SSF58104">
    <property type="entry name" value="Methyl-accepting chemotaxis protein (MCP) signaling domain"/>
    <property type="match status" value="1"/>
</dbReference>
<feature type="transmembrane region" description="Helical" evidence="14">
    <location>
        <begin position="180"/>
        <end position="203"/>
    </location>
</feature>
<keyword evidence="5" id="KW-0997">Cell inner membrane</keyword>
<evidence type="ECO:0000313" key="17">
    <source>
        <dbReference type="EMBL" id="PWF21186.1"/>
    </source>
</evidence>
<gene>
    <name evidence="17" type="ORF">DD235_15305</name>
</gene>
<feature type="compositionally biased region" description="Low complexity" evidence="13">
    <location>
        <begin position="541"/>
        <end position="571"/>
    </location>
</feature>
<evidence type="ECO:0000259" key="15">
    <source>
        <dbReference type="PROSITE" id="PS50111"/>
    </source>
</evidence>
<dbReference type="AlphaFoldDB" id="A0A2V1JTI1"/>
<dbReference type="InterPro" id="IPR003122">
    <property type="entry name" value="Tar_rcpt_lig-bd"/>
</dbReference>
<evidence type="ECO:0000256" key="14">
    <source>
        <dbReference type="SAM" id="Phobius"/>
    </source>
</evidence>
<dbReference type="CDD" id="cd06225">
    <property type="entry name" value="HAMP"/>
    <property type="match status" value="1"/>
</dbReference>
<dbReference type="SMART" id="SM00283">
    <property type="entry name" value="MA"/>
    <property type="match status" value="1"/>
</dbReference>